<evidence type="ECO:0000256" key="7">
    <source>
        <dbReference type="ARBA" id="ARBA00023012"/>
    </source>
</evidence>
<evidence type="ECO:0000256" key="1">
    <source>
        <dbReference type="ARBA" id="ARBA00000085"/>
    </source>
</evidence>
<dbReference type="EMBL" id="NFLB01000001">
    <property type="protein sequence ID" value="OUQ06367.1"/>
    <property type="molecule type" value="Genomic_DNA"/>
</dbReference>
<dbReference type="PROSITE" id="PS50109">
    <property type="entry name" value="HIS_KIN"/>
    <property type="match status" value="1"/>
</dbReference>
<dbReference type="GO" id="GO:0004721">
    <property type="term" value="F:phosphoprotein phosphatase activity"/>
    <property type="evidence" value="ECO:0007669"/>
    <property type="project" value="TreeGrafter"/>
</dbReference>
<dbReference type="SUPFAM" id="SSF47384">
    <property type="entry name" value="Homodimeric domain of signal transducing histidine kinase"/>
    <property type="match status" value="1"/>
</dbReference>
<dbReference type="FunFam" id="3.30.565.10:FF:000006">
    <property type="entry name" value="Sensor histidine kinase WalK"/>
    <property type="match status" value="1"/>
</dbReference>
<keyword evidence="6" id="KW-0418">Kinase</keyword>
<dbReference type="InterPro" id="IPR036890">
    <property type="entry name" value="HATPase_C_sf"/>
</dbReference>
<dbReference type="Pfam" id="PF02518">
    <property type="entry name" value="HATPase_c"/>
    <property type="match status" value="1"/>
</dbReference>
<keyword evidence="4" id="KW-0597">Phosphoprotein</keyword>
<dbReference type="GO" id="GO:0000155">
    <property type="term" value="F:phosphorelay sensor kinase activity"/>
    <property type="evidence" value="ECO:0007669"/>
    <property type="project" value="InterPro"/>
</dbReference>
<evidence type="ECO:0000256" key="6">
    <source>
        <dbReference type="ARBA" id="ARBA00022777"/>
    </source>
</evidence>
<accession>A0A1Y4PV42</accession>
<dbReference type="Proteomes" id="UP000196258">
    <property type="component" value="Unassembled WGS sequence"/>
</dbReference>
<dbReference type="InterPro" id="IPR036097">
    <property type="entry name" value="HisK_dim/P_sf"/>
</dbReference>
<sequence length="222" mass="25079">MVSDITHQLKTPIANITMYSSMIEDNELSEDETKQFLSVIHNQVSKLEFLIESLQKMARLESSMISIDIQPTRIADTIIQAVSQAEAVAQKKNINIDIQCDDNIILPHDTKWTAEALFNIIDNALKYTNPGGNISISIDPWEIYTRIDIKDNGIGIKQEHINDIFKRFYREGKVHKIEGVGIGLYLSRQIISAQGGYIKVTSKENVGSTFSVFLPNSNNRHE</sequence>
<evidence type="ECO:0000259" key="8">
    <source>
        <dbReference type="PROSITE" id="PS50109"/>
    </source>
</evidence>
<gene>
    <name evidence="9" type="ORF">B5E91_00110</name>
</gene>
<dbReference type="InterPro" id="IPR005467">
    <property type="entry name" value="His_kinase_dom"/>
</dbReference>
<dbReference type="Gene3D" id="1.10.287.130">
    <property type="match status" value="1"/>
</dbReference>
<protein>
    <recommendedName>
        <fullName evidence="3">histidine kinase</fullName>
        <ecNumber evidence="3">2.7.13.3</ecNumber>
    </recommendedName>
</protein>
<dbReference type="InterPro" id="IPR003594">
    <property type="entry name" value="HATPase_dom"/>
</dbReference>
<dbReference type="CDD" id="cd00082">
    <property type="entry name" value="HisKA"/>
    <property type="match status" value="1"/>
</dbReference>
<dbReference type="AlphaFoldDB" id="A0A1Y4PV42"/>
<dbReference type="Pfam" id="PF00512">
    <property type="entry name" value="HisKA"/>
    <property type="match status" value="1"/>
</dbReference>
<evidence type="ECO:0000256" key="4">
    <source>
        <dbReference type="ARBA" id="ARBA00022553"/>
    </source>
</evidence>
<dbReference type="InterPro" id="IPR050351">
    <property type="entry name" value="BphY/WalK/GraS-like"/>
</dbReference>
<dbReference type="EC" id="2.7.13.3" evidence="3"/>
<dbReference type="InterPro" id="IPR004358">
    <property type="entry name" value="Sig_transdc_His_kin-like_C"/>
</dbReference>
<dbReference type="GO" id="GO:0005886">
    <property type="term" value="C:plasma membrane"/>
    <property type="evidence" value="ECO:0007669"/>
    <property type="project" value="TreeGrafter"/>
</dbReference>
<evidence type="ECO:0000313" key="10">
    <source>
        <dbReference type="Proteomes" id="UP000196258"/>
    </source>
</evidence>
<evidence type="ECO:0000313" key="9">
    <source>
        <dbReference type="EMBL" id="OUQ06367.1"/>
    </source>
</evidence>
<organism evidence="9 10">
    <name type="scientific">Thomasclavelia spiroformis</name>
    <dbReference type="NCBI Taxonomy" id="29348"/>
    <lineage>
        <taxon>Bacteria</taxon>
        <taxon>Bacillati</taxon>
        <taxon>Bacillota</taxon>
        <taxon>Erysipelotrichia</taxon>
        <taxon>Erysipelotrichales</taxon>
        <taxon>Coprobacillaceae</taxon>
        <taxon>Thomasclavelia</taxon>
    </lineage>
</organism>
<dbReference type="PANTHER" id="PTHR45453:SF1">
    <property type="entry name" value="PHOSPHATE REGULON SENSOR PROTEIN PHOR"/>
    <property type="match status" value="1"/>
</dbReference>
<dbReference type="SMART" id="SM00388">
    <property type="entry name" value="HisKA"/>
    <property type="match status" value="1"/>
</dbReference>
<dbReference type="GO" id="GO:0016036">
    <property type="term" value="P:cellular response to phosphate starvation"/>
    <property type="evidence" value="ECO:0007669"/>
    <property type="project" value="TreeGrafter"/>
</dbReference>
<dbReference type="SMART" id="SM00387">
    <property type="entry name" value="HATPase_c"/>
    <property type="match status" value="1"/>
</dbReference>
<dbReference type="RefSeq" id="WP_087253534.1">
    <property type="nucleotide sequence ID" value="NZ_CALURN010000015.1"/>
</dbReference>
<comment type="caution">
    <text evidence="9">The sequence shown here is derived from an EMBL/GenBank/DDBJ whole genome shotgun (WGS) entry which is preliminary data.</text>
</comment>
<dbReference type="PANTHER" id="PTHR45453">
    <property type="entry name" value="PHOSPHATE REGULON SENSOR PROTEIN PHOR"/>
    <property type="match status" value="1"/>
</dbReference>
<dbReference type="PRINTS" id="PR00344">
    <property type="entry name" value="BCTRLSENSOR"/>
</dbReference>
<name>A0A1Y4PV42_9FIRM</name>
<keyword evidence="7" id="KW-0902">Two-component regulatory system</keyword>
<feature type="domain" description="Histidine kinase" evidence="8">
    <location>
        <begin position="4"/>
        <end position="218"/>
    </location>
</feature>
<proteinExistence type="predicted"/>
<dbReference type="CDD" id="cd00075">
    <property type="entry name" value="HATPase"/>
    <property type="match status" value="1"/>
</dbReference>
<evidence type="ECO:0000256" key="5">
    <source>
        <dbReference type="ARBA" id="ARBA00022679"/>
    </source>
</evidence>
<evidence type="ECO:0000256" key="2">
    <source>
        <dbReference type="ARBA" id="ARBA00004370"/>
    </source>
</evidence>
<dbReference type="SUPFAM" id="SSF55874">
    <property type="entry name" value="ATPase domain of HSP90 chaperone/DNA topoisomerase II/histidine kinase"/>
    <property type="match status" value="1"/>
</dbReference>
<dbReference type="Gene3D" id="3.30.565.10">
    <property type="entry name" value="Histidine kinase-like ATPase, C-terminal domain"/>
    <property type="match status" value="1"/>
</dbReference>
<evidence type="ECO:0000256" key="3">
    <source>
        <dbReference type="ARBA" id="ARBA00012438"/>
    </source>
</evidence>
<dbReference type="InterPro" id="IPR003661">
    <property type="entry name" value="HisK_dim/P_dom"/>
</dbReference>
<keyword evidence="5" id="KW-0808">Transferase</keyword>
<comment type="subcellular location">
    <subcellularLocation>
        <location evidence="2">Membrane</location>
    </subcellularLocation>
</comment>
<reference evidence="10" key="1">
    <citation type="submission" date="2017-04" db="EMBL/GenBank/DDBJ databases">
        <title>Function of individual gut microbiota members based on whole genome sequencing of pure cultures obtained from chicken caecum.</title>
        <authorList>
            <person name="Medvecky M."/>
            <person name="Cejkova D."/>
            <person name="Polansky O."/>
            <person name="Karasova D."/>
            <person name="Kubasova T."/>
            <person name="Cizek A."/>
            <person name="Rychlik I."/>
        </authorList>
    </citation>
    <scope>NUCLEOTIDE SEQUENCE [LARGE SCALE GENOMIC DNA]</scope>
    <source>
        <strain evidence="10">An149</strain>
    </source>
</reference>
<comment type="catalytic activity">
    <reaction evidence="1">
        <text>ATP + protein L-histidine = ADP + protein N-phospho-L-histidine.</text>
        <dbReference type="EC" id="2.7.13.3"/>
    </reaction>
</comment>